<dbReference type="RefSeq" id="WP_217794540.1">
    <property type="nucleotide sequence ID" value="NZ_JAHSPG010000018.1"/>
</dbReference>
<organism evidence="5 6">
    <name type="scientific">Pinibacter aurantiacus</name>
    <dbReference type="NCBI Taxonomy" id="2851599"/>
    <lineage>
        <taxon>Bacteria</taxon>
        <taxon>Pseudomonadati</taxon>
        <taxon>Bacteroidota</taxon>
        <taxon>Chitinophagia</taxon>
        <taxon>Chitinophagales</taxon>
        <taxon>Chitinophagaceae</taxon>
        <taxon>Pinibacter</taxon>
    </lineage>
</organism>
<keyword evidence="2 4" id="KW-0474">Menaquinone biosynthesis</keyword>
<dbReference type="EC" id="4.2.1.151" evidence="4"/>
<accession>A0A9E2W9M1</accession>
<dbReference type="Proteomes" id="UP000812270">
    <property type="component" value="Unassembled WGS sequence"/>
</dbReference>
<keyword evidence="6" id="KW-1185">Reference proteome</keyword>
<dbReference type="InterPro" id="IPR003773">
    <property type="entry name" value="Menaquinone_biosynth"/>
</dbReference>
<comment type="similarity">
    <text evidence="4">Belongs to the MqnA/MqnD family. MqnA subfamily.</text>
</comment>
<name>A0A9E2W9M1_9BACT</name>
<dbReference type="PANTHER" id="PTHR37690:SF1">
    <property type="entry name" value="CHORISMATE DEHYDRATASE"/>
    <property type="match status" value="1"/>
</dbReference>
<comment type="function">
    <text evidence="4">Catalyzes the dehydration of chorismate into 3-[(1-carboxyvinyl)oxy]benzoate, a step in the biosynthesis of menaquinone (MK, vitamin K2).</text>
</comment>
<dbReference type="AlphaFoldDB" id="A0A9E2W9M1"/>
<evidence type="ECO:0000256" key="2">
    <source>
        <dbReference type="ARBA" id="ARBA00022428"/>
    </source>
</evidence>
<dbReference type="HAMAP" id="MF_00995">
    <property type="entry name" value="MqnA"/>
    <property type="match status" value="1"/>
</dbReference>
<dbReference type="GO" id="GO:0009234">
    <property type="term" value="P:menaquinone biosynthetic process"/>
    <property type="evidence" value="ECO:0007669"/>
    <property type="project" value="UniProtKB-UniRule"/>
</dbReference>
<dbReference type="InterPro" id="IPR030868">
    <property type="entry name" value="MqnA"/>
</dbReference>
<dbReference type="EMBL" id="JAHSPG010000018">
    <property type="protein sequence ID" value="MBV4360271.1"/>
    <property type="molecule type" value="Genomic_DNA"/>
</dbReference>
<evidence type="ECO:0000256" key="3">
    <source>
        <dbReference type="ARBA" id="ARBA00023239"/>
    </source>
</evidence>
<protein>
    <recommendedName>
        <fullName evidence="4">Chorismate dehydratase</fullName>
        <ecNumber evidence="4">4.2.1.151</ecNumber>
    </recommendedName>
    <alternativeName>
        <fullName evidence="4">Menaquinone biosynthetic enzyme MqnA</fullName>
    </alternativeName>
</protein>
<keyword evidence="3 4" id="KW-0456">Lyase</keyword>
<dbReference type="GO" id="GO:0016836">
    <property type="term" value="F:hydro-lyase activity"/>
    <property type="evidence" value="ECO:0007669"/>
    <property type="project" value="UniProtKB-UniRule"/>
</dbReference>
<comment type="caution">
    <text evidence="5">The sequence shown here is derived from an EMBL/GenBank/DDBJ whole genome shotgun (WGS) entry which is preliminary data.</text>
</comment>
<evidence type="ECO:0000313" key="6">
    <source>
        <dbReference type="Proteomes" id="UP000812270"/>
    </source>
</evidence>
<dbReference type="Pfam" id="PF02621">
    <property type="entry name" value="VitK2_biosynth"/>
    <property type="match status" value="1"/>
</dbReference>
<evidence type="ECO:0000313" key="5">
    <source>
        <dbReference type="EMBL" id="MBV4360271.1"/>
    </source>
</evidence>
<gene>
    <name evidence="4" type="primary">mqnA</name>
    <name evidence="5" type="ORF">KTO63_24105</name>
</gene>
<proteinExistence type="inferred from homology"/>
<dbReference type="PANTHER" id="PTHR37690">
    <property type="entry name" value="CHORISMATE DEHYDRATASE"/>
    <property type="match status" value="1"/>
</dbReference>
<comment type="pathway">
    <text evidence="1 4">Quinol/quinone metabolism; menaquinone biosynthesis.</text>
</comment>
<comment type="catalytic activity">
    <reaction evidence="4">
        <text>chorismate = 3-[(1-carboxyvinyl)-oxy]benzoate + H2O</text>
        <dbReference type="Rhea" id="RHEA:40051"/>
        <dbReference type="ChEBI" id="CHEBI:15377"/>
        <dbReference type="ChEBI" id="CHEBI:29748"/>
        <dbReference type="ChEBI" id="CHEBI:76981"/>
        <dbReference type="EC" id="4.2.1.151"/>
    </reaction>
</comment>
<reference evidence="5" key="1">
    <citation type="submission" date="2021-06" db="EMBL/GenBank/DDBJ databases">
        <authorList>
            <person name="Huq M.A."/>
        </authorList>
    </citation>
    <scope>NUCLEOTIDE SEQUENCE</scope>
    <source>
        <strain evidence="5">MAH-26</strain>
    </source>
</reference>
<evidence type="ECO:0000256" key="1">
    <source>
        <dbReference type="ARBA" id="ARBA00004863"/>
    </source>
</evidence>
<dbReference type="CDD" id="cd13634">
    <property type="entry name" value="PBP2_Sco4506"/>
    <property type="match status" value="1"/>
</dbReference>
<sequence length="248" mass="28499">MERKIRVGSVSYLNAKPLLYGFEQGAMKDQIELITEFPSKIATMLVEDKIDIGLVPVAIIPRLKEWHINTNYCIGCDRPVASVCIFSEVPIHEIKEVLLDYQSRTSVRLARILLKEFWKVDPILTDAKEDFREHISGTTAGVVIGDRALEQRKTSKYIYDLGEAWIQMTGLPFVFAAWISNKQLDPAFIEEFNKANALGLEQLDKVVAEHPYTIFDLKEYYTEHISYELTEPKKRGLELFLAKLPQYL</sequence>
<evidence type="ECO:0000256" key="4">
    <source>
        <dbReference type="HAMAP-Rule" id="MF_00995"/>
    </source>
</evidence>